<protein>
    <submittedName>
        <fullName evidence="1">Uncharacterized protein</fullName>
    </submittedName>
</protein>
<reference evidence="1 2" key="1">
    <citation type="journal article" date="2019" name="Commun. Biol.">
        <title>The bagworm genome reveals a unique fibroin gene that provides high tensile strength.</title>
        <authorList>
            <person name="Kono N."/>
            <person name="Nakamura H."/>
            <person name="Ohtoshi R."/>
            <person name="Tomita M."/>
            <person name="Numata K."/>
            <person name="Arakawa K."/>
        </authorList>
    </citation>
    <scope>NUCLEOTIDE SEQUENCE [LARGE SCALE GENOMIC DNA]</scope>
</reference>
<dbReference type="AlphaFoldDB" id="A0A4C1XSE6"/>
<dbReference type="Proteomes" id="UP000299102">
    <property type="component" value="Unassembled WGS sequence"/>
</dbReference>
<organism evidence="1 2">
    <name type="scientific">Eumeta variegata</name>
    <name type="common">Bagworm moth</name>
    <name type="synonym">Eumeta japonica</name>
    <dbReference type="NCBI Taxonomy" id="151549"/>
    <lineage>
        <taxon>Eukaryota</taxon>
        <taxon>Metazoa</taxon>
        <taxon>Ecdysozoa</taxon>
        <taxon>Arthropoda</taxon>
        <taxon>Hexapoda</taxon>
        <taxon>Insecta</taxon>
        <taxon>Pterygota</taxon>
        <taxon>Neoptera</taxon>
        <taxon>Endopterygota</taxon>
        <taxon>Lepidoptera</taxon>
        <taxon>Glossata</taxon>
        <taxon>Ditrysia</taxon>
        <taxon>Tineoidea</taxon>
        <taxon>Psychidae</taxon>
        <taxon>Oiketicinae</taxon>
        <taxon>Eumeta</taxon>
    </lineage>
</organism>
<sequence>MVMKGVYKTSDPPEWRIVESDNEEGEDGDIDHSSTVTEQIEQLFKKYLAPFTKKMVNLDSRILNQNKTAAKQYARLEKLTMRQKCEDKVIVINVSEFKKRVRIDRLRNDCDKSPSITPQELSNALSSVKLLCLGKIIEGQTRPLLFDRPSIKEA</sequence>
<dbReference type="EMBL" id="BGZK01000929">
    <property type="protein sequence ID" value="GBP65464.1"/>
    <property type="molecule type" value="Genomic_DNA"/>
</dbReference>
<comment type="caution">
    <text evidence="1">The sequence shown here is derived from an EMBL/GenBank/DDBJ whole genome shotgun (WGS) entry which is preliminary data.</text>
</comment>
<name>A0A4C1XSE6_EUMVA</name>
<keyword evidence="2" id="KW-1185">Reference proteome</keyword>
<accession>A0A4C1XSE6</accession>
<gene>
    <name evidence="1" type="ORF">EVAR_36716_1</name>
</gene>
<evidence type="ECO:0000313" key="1">
    <source>
        <dbReference type="EMBL" id="GBP65464.1"/>
    </source>
</evidence>
<evidence type="ECO:0000313" key="2">
    <source>
        <dbReference type="Proteomes" id="UP000299102"/>
    </source>
</evidence>
<proteinExistence type="predicted"/>